<sequence>MQRHGSRPKLTDAASDGPGEDQSGRGRGRRRRMRRGHVSTQKSNKTTPSYSSNAMRTKPEQKSSAFSEKRDAGVR</sequence>
<gene>
    <name evidence="2" type="ORF">EVAR_64068_1</name>
</gene>
<feature type="compositionally biased region" description="Basic residues" evidence="1">
    <location>
        <begin position="26"/>
        <end position="37"/>
    </location>
</feature>
<feature type="compositionally biased region" description="Polar residues" evidence="1">
    <location>
        <begin position="38"/>
        <end position="55"/>
    </location>
</feature>
<evidence type="ECO:0000313" key="3">
    <source>
        <dbReference type="Proteomes" id="UP000299102"/>
    </source>
</evidence>
<keyword evidence="3" id="KW-1185">Reference proteome</keyword>
<name>A0A4C1ZC69_EUMVA</name>
<evidence type="ECO:0000256" key="1">
    <source>
        <dbReference type="SAM" id="MobiDB-lite"/>
    </source>
</evidence>
<evidence type="ECO:0000313" key="2">
    <source>
        <dbReference type="EMBL" id="GBP85418.1"/>
    </source>
</evidence>
<comment type="caution">
    <text evidence="2">The sequence shown here is derived from an EMBL/GenBank/DDBJ whole genome shotgun (WGS) entry which is preliminary data.</text>
</comment>
<feature type="region of interest" description="Disordered" evidence="1">
    <location>
        <begin position="1"/>
        <end position="75"/>
    </location>
</feature>
<feature type="compositionally biased region" description="Basic and acidic residues" evidence="1">
    <location>
        <begin position="57"/>
        <end position="75"/>
    </location>
</feature>
<accession>A0A4C1ZC69</accession>
<dbReference type="AlphaFoldDB" id="A0A4C1ZC69"/>
<proteinExistence type="predicted"/>
<organism evidence="2 3">
    <name type="scientific">Eumeta variegata</name>
    <name type="common">Bagworm moth</name>
    <name type="synonym">Eumeta japonica</name>
    <dbReference type="NCBI Taxonomy" id="151549"/>
    <lineage>
        <taxon>Eukaryota</taxon>
        <taxon>Metazoa</taxon>
        <taxon>Ecdysozoa</taxon>
        <taxon>Arthropoda</taxon>
        <taxon>Hexapoda</taxon>
        <taxon>Insecta</taxon>
        <taxon>Pterygota</taxon>
        <taxon>Neoptera</taxon>
        <taxon>Endopterygota</taxon>
        <taxon>Lepidoptera</taxon>
        <taxon>Glossata</taxon>
        <taxon>Ditrysia</taxon>
        <taxon>Tineoidea</taxon>
        <taxon>Psychidae</taxon>
        <taxon>Oiketicinae</taxon>
        <taxon>Eumeta</taxon>
    </lineage>
</organism>
<dbReference type="Proteomes" id="UP000299102">
    <property type="component" value="Unassembled WGS sequence"/>
</dbReference>
<dbReference type="EMBL" id="BGZK01001735">
    <property type="protein sequence ID" value="GBP85418.1"/>
    <property type="molecule type" value="Genomic_DNA"/>
</dbReference>
<reference evidence="2 3" key="1">
    <citation type="journal article" date="2019" name="Commun. Biol.">
        <title>The bagworm genome reveals a unique fibroin gene that provides high tensile strength.</title>
        <authorList>
            <person name="Kono N."/>
            <person name="Nakamura H."/>
            <person name="Ohtoshi R."/>
            <person name="Tomita M."/>
            <person name="Numata K."/>
            <person name="Arakawa K."/>
        </authorList>
    </citation>
    <scope>NUCLEOTIDE SEQUENCE [LARGE SCALE GENOMIC DNA]</scope>
</reference>
<protein>
    <submittedName>
        <fullName evidence="2">Uncharacterized protein</fullName>
    </submittedName>
</protein>